<dbReference type="InterPro" id="IPR050624">
    <property type="entry name" value="HTH-type_Tx_Regulator"/>
</dbReference>
<dbReference type="PANTHER" id="PTHR43479">
    <property type="entry name" value="ACREF/ENVCD OPERON REPRESSOR-RELATED"/>
    <property type="match status" value="1"/>
</dbReference>
<feature type="domain" description="HTH tetR-type" evidence="3">
    <location>
        <begin position="6"/>
        <end position="66"/>
    </location>
</feature>
<dbReference type="PROSITE" id="PS50977">
    <property type="entry name" value="HTH_TETR_2"/>
    <property type="match status" value="1"/>
</dbReference>
<dbReference type="PANTHER" id="PTHR43479:SF11">
    <property type="entry name" value="ACREF_ENVCD OPERON REPRESSOR-RELATED"/>
    <property type="match status" value="1"/>
</dbReference>
<evidence type="ECO:0000259" key="3">
    <source>
        <dbReference type="PROSITE" id="PS50977"/>
    </source>
</evidence>
<organism evidence="4 5">
    <name type="scientific">Liquorilactobacillus aquaticus DSM 21051</name>
    <dbReference type="NCBI Taxonomy" id="1423725"/>
    <lineage>
        <taxon>Bacteria</taxon>
        <taxon>Bacillati</taxon>
        <taxon>Bacillota</taxon>
        <taxon>Bacilli</taxon>
        <taxon>Lactobacillales</taxon>
        <taxon>Lactobacillaceae</taxon>
        <taxon>Liquorilactobacillus</taxon>
    </lineage>
</organism>
<proteinExistence type="predicted"/>
<sequence length="180" mass="21269">MNKTALRSKKRIMDVLLKKLATEKIEVVTISEIASDAGVSRKTFYRNFTGKLDIIKFYTQEIIAKYLEQVSNKDIKSFQELLTFYFSFWKSQSNYLKILQNNDLLSFMFDIQREELLDKLPWQNLSWHNLRKDETIIDLLIIGGIWNVFLYNLNLNNASEPEALAQKVIDSFNLYTEYMN</sequence>
<dbReference type="SUPFAM" id="SSF46689">
    <property type="entry name" value="Homeodomain-like"/>
    <property type="match status" value="1"/>
</dbReference>
<protein>
    <submittedName>
        <fullName evidence="4">TetR family transcriptional regulator</fullName>
    </submittedName>
</protein>
<dbReference type="STRING" id="1423725.FC19_GL000550"/>
<dbReference type="PATRIC" id="fig|1423725.3.peg.566"/>
<comment type="caution">
    <text evidence="4">The sequence shown here is derived from an EMBL/GenBank/DDBJ whole genome shotgun (WGS) entry which is preliminary data.</text>
</comment>
<accession>A0A0R2CWK5</accession>
<evidence type="ECO:0000313" key="4">
    <source>
        <dbReference type="EMBL" id="KRM96270.1"/>
    </source>
</evidence>
<evidence type="ECO:0000256" key="2">
    <source>
        <dbReference type="PROSITE-ProRule" id="PRU00335"/>
    </source>
</evidence>
<dbReference type="AlphaFoldDB" id="A0A0R2CWK5"/>
<keyword evidence="1 2" id="KW-0238">DNA-binding</keyword>
<dbReference type="GO" id="GO:0003677">
    <property type="term" value="F:DNA binding"/>
    <property type="evidence" value="ECO:0007669"/>
    <property type="project" value="UniProtKB-UniRule"/>
</dbReference>
<dbReference type="InterPro" id="IPR001647">
    <property type="entry name" value="HTH_TetR"/>
</dbReference>
<keyword evidence="5" id="KW-1185">Reference proteome</keyword>
<dbReference type="InterPro" id="IPR009057">
    <property type="entry name" value="Homeodomain-like_sf"/>
</dbReference>
<feature type="DNA-binding region" description="H-T-H motif" evidence="2">
    <location>
        <begin position="29"/>
        <end position="48"/>
    </location>
</feature>
<reference evidence="4 5" key="1">
    <citation type="journal article" date="2015" name="Genome Announc.">
        <title>Expanding the biotechnology potential of lactobacilli through comparative genomics of 213 strains and associated genera.</title>
        <authorList>
            <person name="Sun Z."/>
            <person name="Harris H.M."/>
            <person name="McCann A."/>
            <person name="Guo C."/>
            <person name="Argimon S."/>
            <person name="Zhang W."/>
            <person name="Yang X."/>
            <person name="Jeffery I.B."/>
            <person name="Cooney J.C."/>
            <person name="Kagawa T.F."/>
            <person name="Liu W."/>
            <person name="Song Y."/>
            <person name="Salvetti E."/>
            <person name="Wrobel A."/>
            <person name="Rasinkangas P."/>
            <person name="Parkhill J."/>
            <person name="Rea M.C."/>
            <person name="O'Sullivan O."/>
            <person name="Ritari J."/>
            <person name="Douillard F.P."/>
            <person name="Paul Ross R."/>
            <person name="Yang R."/>
            <person name="Briner A.E."/>
            <person name="Felis G.E."/>
            <person name="de Vos W.M."/>
            <person name="Barrangou R."/>
            <person name="Klaenhammer T.R."/>
            <person name="Caufield P.W."/>
            <person name="Cui Y."/>
            <person name="Zhang H."/>
            <person name="O'Toole P.W."/>
        </authorList>
    </citation>
    <scope>NUCLEOTIDE SEQUENCE [LARGE SCALE GENOMIC DNA]</scope>
    <source>
        <strain evidence="4 5">DSM 21051</strain>
    </source>
</reference>
<dbReference type="OrthoDB" id="9810250at2"/>
<dbReference type="EMBL" id="AYZD01000015">
    <property type="protein sequence ID" value="KRM96270.1"/>
    <property type="molecule type" value="Genomic_DNA"/>
</dbReference>
<evidence type="ECO:0000256" key="1">
    <source>
        <dbReference type="ARBA" id="ARBA00023125"/>
    </source>
</evidence>
<evidence type="ECO:0000313" key="5">
    <source>
        <dbReference type="Proteomes" id="UP000051015"/>
    </source>
</evidence>
<gene>
    <name evidence="4" type="ORF">FC19_GL000550</name>
</gene>
<name>A0A0R2CWK5_9LACO</name>
<dbReference type="Proteomes" id="UP000051015">
    <property type="component" value="Unassembled WGS sequence"/>
</dbReference>
<dbReference type="Gene3D" id="1.10.357.10">
    <property type="entry name" value="Tetracycline Repressor, domain 2"/>
    <property type="match status" value="1"/>
</dbReference>
<dbReference type="Pfam" id="PF00440">
    <property type="entry name" value="TetR_N"/>
    <property type="match status" value="1"/>
</dbReference>
<dbReference type="RefSeq" id="WP_057875595.1">
    <property type="nucleotide sequence ID" value="NZ_AYZD01000015.1"/>
</dbReference>